<reference evidence="1 2" key="1">
    <citation type="submission" date="2023-10" db="EMBL/GenBank/DDBJ databases">
        <title>Two novel species belonging to the OM43/NOR5 clade.</title>
        <authorList>
            <person name="Park M."/>
        </authorList>
    </citation>
    <scope>NUCLEOTIDE SEQUENCE [LARGE SCALE GENOMIC DNA]</scope>
    <source>
        <strain evidence="1 2">IMCC43200</strain>
    </source>
</reference>
<dbReference type="Proteomes" id="UP001626537">
    <property type="component" value="Chromosome"/>
</dbReference>
<evidence type="ECO:0000313" key="2">
    <source>
        <dbReference type="Proteomes" id="UP001626537"/>
    </source>
</evidence>
<dbReference type="RefSeq" id="WP_407348923.1">
    <property type="nucleotide sequence ID" value="NZ_CP136864.1"/>
</dbReference>
<organism evidence="1 2">
    <name type="scientific">Congregibacter variabilis</name>
    <dbReference type="NCBI Taxonomy" id="3081200"/>
    <lineage>
        <taxon>Bacteria</taxon>
        <taxon>Pseudomonadati</taxon>
        <taxon>Pseudomonadota</taxon>
        <taxon>Gammaproteobacteria</taxon>
        <taxon>Cellvibrionales</taxon>
        <taxon>Halieaceae</taxon>
        <taxon>Congregibacter</taxon>
    </lineage>
</organism>
<evidence type="ECO:0000313" key="1">
    <source>
        <dbReference type="EMBL" id="WOJ94288.1"/>
    </source>
</evidence>
<sequence length="232" mass="25428">MQNLVSRASWLCVALLCASLSIIAMRWTVGALELQVVKAELKKITALRAVPDLSMVAERLDSAARRQPLNADFYGAQGFVRSLVTTAPESLRYTTTPDLPDAASAARVYRKALIARPHSGHLWALYAEALYASEGATDTLRHALERCATLAPLQHAVIVRELVIMRQMTLSDIALRPAEQNRLRELLTLLAARSKKQLSAIIGSPETAASLLKYTADPDIATWLQDRASVVQ</sequence>
<keyword evidence="2" id="KW-1185">Reference proteome</keyword>
<dbReference type="EMBL" id="CP136864">
    <property type="protein sequence ID" value="WOJ94288.1"/>
    <property type="molecule type" value="Genomic_DNA"/>
</dbReference>
<protein>
    <submittedName>
        <fullName evidence="1">Uncharacterized protein</fullName>
    </submittedName>
</protein>
<accession>A0ABZ0I436</accession>
<proteinExistence type="predicted"/>
<name>A0ABZ0I436_9GAMM</name>
<gene>
    <name evidence="1" type="ORF">R0135_03780</name>
</gene>